<dbReference type="EMBL" id="BMAO01015615">
    <property type="protein sequence ID" value="GFR03052.1"/>
    <property type="molecule type" value="Genomic_DNA"/>
</dbReference>
<dbReference type="Gene3D" id="3.60.10.10">
    <property type="entry name" value="Endonuclease/exonuclease/phosphatase"/>
    <property type="match status" value="1"/>
</dbReference>
<reference evidence="3" key="1">
    <citation type="submission" date="2020-07" db="EMBL/GenBank/DDBJ databases">
        <title>Multicomponent nature underlies the extraordinary mechanical properties of spider dragline silk.</title>
        <authorList>
            <person name="Kono N."/>
            <person name="Nakamura H."/>
            <person name="Mori M."/>
            <person name="Yoshida Y."/>
            <person name="Ohtoshi R."/>
            <person name="Malay A.D."/>
            <person name="Moran D.A.P."/>
            <person name="Tomita M."/>
            <person name="Numata K."/>
            <person name="Arakawa K."/>
        </authorList>
    </citation>
    <scope>NUCLEOTIDE SEQUENCE</scope>
</reference>
<evidence type="ECO:0000256" key="1">
    <source>
        <dbReference type="SAM" id="MobiDB-lite"/>
    </source>
</evidence>
<evidence type="ECO:0000259" key="2">
    <source>
        <dbReference type="Pfam" id="PF03372"/>
    </source>
</evidence>
<sequence length="127" mass="14433">MGYNCFGLRITSWNANGVRSRIVELRDFVDKHNPDLILLQETHLGPGDTLQIPNYTTYRDDRPTLPTQKRRGGTASDQVFSPTPPHTHTADGDGGGDLGHPHPIRKQPYHHHFNLLNDTQLRCQHTY</sequence>
<feature type="region of interest" description="Disordered" evidence="1">
    <location>
        <begin position="50"/>
        <end position="108"/>
    </location>
</feature>
<dbReference type="GO" id="GO:0003824">
    <property type="term" value="F:catalytic activity"/>
    <property type="evidence" value="ECO:0007669"/>
    <property type="project" value="InterPro"/>
</dbReference>
<dbReference type="InterPro" id="IPR005135">
    <property type="entry name" value="Endo/exonuclease/phosphatase"/>
</dbReference>
<name>A0A8X6LC61_TRICU</name>
<comment type="caution">
    <text evidence="3">The sequence shown here is derived from an EMBL/GenBank/DDBJ whole genome shotgun (WGS) entry which is preliminary data.</text>
</comment>
<dbReference type="SUPFAM" id="SSF56219">
    <property type="entry name" value="DNase I-like"/>
    <property type="match status" value="1"/>
</dbReference>
<dbReference type="Proteomes" id="UP000887116">
    <property type="component" value="Unassembled WGS sequence"/>
</dbReference>
<dbReference type="InterPro" id="IPR036691">
    <property type="entry name" value="Endo/exonu/phosph_ase_sf"/>
</dbReference>
<dbReference type="Pfam" id="PF03372">
    <property type="entry name" value="Exo_endo_phos"/>
    <property type="match status" value="1"/>
</dbReference>
<evidence type="ECO:0000313" key="3">
    <source>
        <dbReference type="EMBL" id="GFR03052.1"/>
    </source>
</evidence>
<protein>
    <recommendedName>
        <fullName evidence="2">Endonuclease/exonuclease/phosphatase domain-containing protein</fullName>
    </recommendedName>
</protein>
<feature type="domain" description="Endonuclease/exonuclease/phosphatase" evidence="2">
    <location>
        <begin position="12"/>
        <end position="101"/>
    </location>
</feature>
<organism evidence="3 4">
    <name type="scientific">Trichonephila clavata</name>
    <name type="common">Joro spider</name>
    <name type="synonym">Nephila clavata</name>
    <dbReference type="NCBI Taxonomy" id="2740835"/>
    <lineage>
        <taxon>Eukaryota</taxon>
        <taxon>Metazoa</taxon>
        <taxon>Ecdysozoa</taxon>
        <taxon>Arthropoda</taxon>
        <taxon>Chelicerata</taxon>
        <taxon>Arachnida</taxon>
        <taxon>Araneae</taxon>
        <taxon>Araneomorphae</taxon>
        <taxon>Entelegynae</taxon>
        <taxon>Araneoidea</taxon>
        <taxon>Nephilidae</taxon>
        <taxon>Trichonephila</taxon>
    </lineage>
</organism>
<proteinExistence type="predicted"/>
<gene>
    <name evidence="3" type="ORF">TNCT_336161</name>
</gene>
<keyword evidence="4" id="KW-1185">Reference proteome</keyword>
<accession>A0A8X6LC61</accession>
<evidence type="ECO:0000313" key="4">
    <source>
        <dbReference type="Proteomes" id="UP000887116"/>
    </source>
</evidence>
<dbReference type="AlphaFoldDB" id="A0A8X6LC61"/>
<dbReference type="OrthoDB" id="6513346at2759"/>